<gene>
    <name evidence="4" type="ORF">D3H35_03680</name>
</gene>
<accession>A0A398CML4</accession>
<evidence type="ECO:0000256" key="1">
    <source>
        <dbReference type="SAM" id="MobiDB-lite"/>
    </source>
</evidence>
<evidence type="ECO:0000259" key="3">
    <source>
        <dbReference type="Pfam" id="PF07670"/>
    </source>
</evidence>
<keyword evidence="5" id="KW-1185">Reference proteome</keyword>
<keyword evidence="2" id="KW-1133">Transmembrane helix</keyword>
<name>A0A398CML4_9BACL</name>
<feature type="transmembrane region" description="Helical" evidence="2">
    <location>
        <begin position="165"/>
        <end position="183"/>
    </location>
</feature>
<dbReference type="Proteomes" id="UP000266340">
    <property type="component" value="Unassembled WGS sequence"/>
</dbReference>
<comment type="caution">
    <text evidence="4">The sequence shown here is derived from an EMBL/GenBank/DDBJ whole genome shotgun (WGS) entry which is preliminary data.</text>
</comment>
<dbReference type="OrthoDB" id="9782481at2"/>
<feature type="compositionally biased region" description="Low complexity" evidence="1">
    <location>
        <begin position="211"/>
        <end position="225"/>
    </location>
</feature>
<evidence type="ECO:0000256" key="2">
    <source>
        <dbReference type="SAM" id="Phobius"/>
    </source>
</evidence>
<dbReference type="InterPro" id="IPR011642">
    <property type="entry name" value="Gate_dom"/>
</dbReference>
<proteinExistence type="predicted"/>
<sequence length="231" mass="24108">MVNWIWLGMIVVSVVFAAVTGRMNEVAEAAFGGAQTGVTVCLGLVSILVFWMGLMRIAEDAGLVRKLSALLAPIVRRLFPDVPKDHPAMGYILSNMSANLLGLGNAATPMGIRAMQELQKLNSQPHIATPAMCTLLALNTASITIVPTTIIAIRMNMGSAHPADIVAPTLLATAISTAAALLADRWYRRKSGAPPIARNKAGSKRRPPKGPLSGASLSPSGVPPADKAIGG</sequence>
<feature type="transmembrane region" description="Helical" evidence="2">
    <location>
        <begin position="33"/>
        <end position="51"/>
    </location>
</feature>
<feature type="transmembrane region" description="Helical" evidence="2">
    <location>
        <begin position="133"/>
        <end position="153"/>
    </location>
</feature>
<keyword evidence="2" id="KW-0812">Transmembrane</keyword>
<dbReference type="Pfam" id="PF07670">
    <property type="entry name" value="Gate"/>
    <property type="match status" value="1"/>
</dbReference>
<keyword evidence="2" id="KW-0472">Membrane</keyword>
<organism evidence="4 5">
    <name type="scientific">Cohnella faecalis</name>
    <dbReference type="NCBI Taxonomy" id="2315694"/>
    <lineage>
        <taxon>Bacteria</taxon>
        <taxon>Bacillati</taxon>
        <taxon>Bacillota</taxon>
        <taxon>Bacilli</taxon>
        <taxon>Bacillales</taxon>
        <taxon>Paenibacillaceae</taxon>
        <taxon>Cohnella</taxon>
    </lineage>
</organism>
<reference evidence="4 5" key="1">
    <citation type="submission" date="2018-09" db="EMBL/GenBank/DDBJ databases">
        <title>Cohnella cavernae sp. nov., isolated from a karst cave.</title>
        <authorList>
            <person name="Zhu H."/>
        </authorList>
    </citation>
    <scope>NUCLEOTIDE SEQUENCE [LARGE SCALE GENOMIC DNA]</scope>
    <source>
        <strain evidence="4 5">K2E09-144</strain>
    </source>
</reference>
<dbReference type="EMBL" id="QXJM01000023">
    <property type="protein sequence ID" value="RIE04606.1"/>
    <property type="molecule type" value="Genomic_DNA"/>
</dbReference>
<dbReference type="AlphaFoldDB" id="A0A398CML4"/>
<dbReference type="RefSeq" id="WP_119147806.1">
    <property type="nucleotide sequence ID" value="NZ_JBHSOV010000005.1"/>
</dbReference>
<feature type="region of interest" description="Disordered" evidence="1">
    <location>
        <begin position="193"/>
        <end position="231"/>
    </location>
</feature>
<feature type="domain" description="Nucleoside transporter/FeoB GTPase Gate" evidence="3">
    <location>
        <begin position="42"/>
        <end position="152"/>
    </location>
</feature>
<evidence type="ECO:0000313" key="4">
    <source>
        <dbReference type="EMBL" id="RIE04606.1"/>
    </source>
</evidence>
<evidence type="ECO:0000313" key="5">
    <source>
        <dbReference type="Proteomes" id="UP000266340"/>
    </source>
</evidence>
<protein>
    <submittedName>
        <fullName evidence="4">Nucleoside recognition protein</fullName>
    </submittedName>
</protein>